<feature type="non-terminal residue" evidence="1">
    <location>
        <position position="1"/>
    </location>
</feature>
<dbReference type="SMR" id="G4YJE9"/>
<accession>G4YJE9</accession>
<gene>
    <name evidence="1" type="ORF">PHYSODRAFT_472824</name>
</gene>
<dbReference type="STRING" id="1094619.G4YJE9"/>
<dbReference type="InterPro" id="IPR052050">
    <property type="entry name" value="SecEffector_AnkRepeat"/>
</dbReference>
<keyword evidence="2" id="KW-1185">Reference proteome</keyword>
<evidence type="ECO:0000313" key="1">
    <source>
        <dbReference type="EMBL" id="EGZ29746.1"/>
    </source>
</evidence>
<dbReference type="Proteomes" id="UP000002640">
    <property type="component" value="Unassembled WGS sequence"/>
</dbReference>
<dbReference type="InParanoid" id="G4YJE9"/>
<dbReference type="Gene3D" id="1.25.40.20">
    <property type="entry name" value="Ankyrin repeat-containing domain"/>
    <property type="match status" value="2"/>
</dbReference>
<dbReference type="KEGG" id="psoj:PHYSODRAFT_472824"/>
<dbReference type="PANTHER" id="PTHR46586:SF3">
    <property type="entry name" value="ANKYRIN REPEAT-CONTAINING PROTEIN"/>
    <property type="match status" value="1"/>
</dbReference>
<dbReference type="SUPFAM" id="SSF48403">
    <property type="entry name" value="Ankyrin repeat"/>
    <property type="match status" value="1"/>
</dbReference>
<protein>
    <submittedName>
        <fullName evidence="1">Uncharacterized protein</fullName>
    </submittedName>
</protein>
<dbReference type="RefSeq" id="XP_009517021.1">
    <property type="nucleotide sequence ID" value="XM_009518726.1"/>
</dbReference>
<dbReference type="InterPro" id="IPR036770">
    <property type="entry name" value="Ankyrin_rpt-contain_sf"/>
</dbReference>
<dbReference type="Pfam" id="PF12796">
    <property type="entry name" value="Ank_2"/>
    <property type="match status" value="1"/>
</dbReference>
<sequence>NLELAERLVPEGRSLLEYARGSPSVQSIEWMLARGYLHPGEDIQPWLFLFLTRKDRLDLMQQIWGIFAASRDTVDMDSWVGHWSRTMREAAAHGNLPVLQWLAEQSVRRQVCANRGYHPLSAIACDAAQGGHFHVVQYLCGQGELKPGSYHRSAMVSAIQKCGLDCVKLLLERLGMAAHDWMACSTAAMDGAAANGYLHVVQWLHHNRTEGCTTNAMDIAAQNGHLNVVQWLHANRTEGCTTNTVDFAATNGWLEVVEWLWGNRTEGCTSDAIDQAVARCKDQIVLWLLSNTSVSCTSAAMEKYPQLEISLDRTRRFHAEGHRTGDYRGGVAWLHRNFPELKPGDQTLISQDR</sequence>
<evidence type="ECO:0000313" key="2">
    <source>
        <dbReference type="Proteomes" id="UP000002640"/>
    </source>
</evidence>
<dbReference type="EMBL" id="JH159151">
    <property type="protein sequence ID" value="EGZ29746.1"/>
    <property type="molecule type" value="Genomic_DNA"/>
</dbReference>
<dbReference type="AlphaFoldDB" id="G4YJE9"/>
<dbReference type="Pfam" id="PF13637">
    <property type="entry name" value="Ank_4"/>
    <property type="match status" value="1"/>
</dbReference>
<reference evidence="1 2" key="1">
    <citation type="journal article" date="2006" name="Science">
        <title>Phytophthora genome sequences uncover evolutionary origins and mechanisms of pathogenesis.</title>
        <authorList>
            <person name="Tyler B.M."/>
            <person name="Tripathy S."/>
            <person name="Zhang X."/>
            <person name="Dehal P."/>
            <person name="Jiang R.H."/>
            <person name="Aerts A."/>
            <person name="Arredondo F.D."/>
            <person name="Baxter L."/>
            <person name="Bensasson D."/>
            <person name="Beynon J.L."/>
            <person name="Chapman J."/>
            <person name="Damasceno C.M."/>
            <person name="Dorrance A.E."/>
            <person name="Dou D."/>
            <person name="Dickerman A.W."/>
            <person name="Dubchak I.L."/>
            <person name="Garbelotto M."/>
            <person name="Gijzen M."/>
            <person name="Gordon S.G."/>
            <person name="Govers F."/>
            <person name="Grunwald N.J."/>
            <person name="Huang W."/>
            <person name="Ivors K.L."/>
            <person name="Jones R.W."/>
            <person name="Kamoun S."/>
            <person name="Krampis K."/>
            <person name="Lamour K.H."/>
            <person name="Lee M.K."/>
            <person name="McDonald W.H."/>
            <person name="Medina M."/>
            <person name="Meijer H.J."/>
            <person name="Nordberg E.K."/>
            <person name="Maclean D.J."/>
            <person name="Ospina-Giraldo M.D."/>
            <person name="Morris P.F."/>
            <person name="Phuntumart V."/>
            <person name="Putnam N.H."/>
            <person name="Rash S."/>
            <person name="Rose J.K."/>
            <person name="Sakihama Y."/>
            <person name="Salamov A.A."/>
            <person name="Savidor A."/>
            <person name="Scheuring C.F."/>
            <person name="Smith B.M."/>
            <person name="Sobral B.W."/>
            <person name="Terry A."/>
            <person name="Torto-Alalibo T.A."/>
            <person name="Win J."/>
            <person name="Xu Z."/>
            <person name="Zhang H."/>
            <person name="Grigoriev I.V."/>
            <person name="Rokhsar D.S."/>
            <person name="Boore J.L."/>
        </authorList>
    </citation>
    <scope>NUCLEOTIDE SEQUENCE [LARGE SCALE GENOMIC DNA]</scope>
    <source>
        <strain evidence="1 2">P6497</strain>
    </source>
</reference>
<dbReference type="PANTHER" id="PTHR46586">
    <property type="entry name" value="ANKYRIN REPEAT-CONTAINING PROTEIN"/>
    <property type="match status" value="1"/>
</dbReference>
<name>G4YJE9_PHYSP</name>
<organism evidence="1 2">
    <name type="scientific">Phytophthora sojae (strain P6497)</name>
    <name type="common">Soybean stem and root rot agent</name>
    <name type="synonym">Phytophthora megasperma f. sp. glycines</name>
    <dbReference type="NCBI Taxonomy" id="1094619"/>
    <lineage>
        <taxon>Eukaryota</taxon>
        <taxon>Sar</taxon>
        <taxon>Stramenopiles</taxon>
        <taxon>Oomycota</taxon>
        <taxon>Peronosporomycetes</taxon>
        <taxon>Peronosporales</taxon>
        <taxon>Peronosporaceae</taxon>
        <taxon>Phytophthora</taxon>
    </lineage>
</organism>
<dbReference type="GeneID" id="20654280"/>
<proteinExistence type="predicted"/>
<dbReference type="InterPro" id="IPR002110">
    <property type="entry name" value="Ankyrin_rpt"/>
</dbReference>